<dbReference type="SUPFAM" id="SSF53067">
    <property type="entry name" value="Actin-like ATPase domain"/>
    <property type="match status" value="2"/>
</dbReference>
<dbReference type="Pfam" id="PF02541">
    <property type="entry name" value="Ppx-GppA"/>
    <property type="match status" value="1"/>
</dbReference>
<dbReference type="InterPro" id="IPR050273">
    <property type="entry name" value="GppA/Ppx_hydrolase"/>
</dbReference>
<dbReference type="RefSeq" id="WP_245427698.1">
    <property type="nucleotide sequence ID" value="NZ_QNRK01000013.1"/>
</dbReference>
<protein>
    <submittedName>
        <fullName evidence="2">Exopolyphosphatase/guanosine-5'-triphosphate, 3'-diphosphate pyrophosphatase</fullName>
    </submittedName>
</protein>
<feature type="domain" description="Ppx/GppA phosphatase N-terminal" evidence="1">
    <location>
        <begin position="45"/>
        <end position="340"/>
    </location>
</feature>
<gene>
    <name evidence="2" type="ORF">DFR50_1132</name>
</gene>
<evidence type="ECO:0000313" key="3">
    <source>
        <dbReference type="Proteomes" id="UP000253529"/>
    </source>
</evidence>
<proteinExistence type="predicted"/>
<reference evidence="2 3" key="1">
    <citation type="submission" date="2018-06" db="EMBL/GenBank/DDBJ databases">
        <title>Genomic Encyclopedia of Type Strains, Phase IV (KMG-IV): sequencing the most valuable type-strain genomes for metagenomic binning, comparative biology and taxonomic classification.</title>
        <authorList>
            <person name="Goeker M."/>
        </authorList>
    </citation>
    <scope>NUCLEOTIDE SEQUENCE [LARGE SCALE GENOMIC DNA]</scope>
    <source>
        <strain evidence="2 3">DSM 24875</strain>
    </source>
</reference>
<keyword evidence="3" id="KW-1185">Reference proteome</keyword>
<dbReference type="EMBL" id="QNRK01000013">
    <property type="protein sequence ID" value="RBP12813.1"/>
    <property type="molecule type" value="Genomic_DNA"/>
</dbReference>
<comment type="caution">
    <text evidence="2">The sequence shown here is derived from an EMBL/GenBank/DDBJ whole genome shotgun (WGS) entry which is preliminary data.</text>
</comment>
<dbReference type="CDD" id="cd24054">
    <property type="entry name" value="ASKHA_NBD_AaPPX-GppA_MtPPX2-like"/>
    <property type="match status" value="1"/>
</dbReference>
<accession>A0A366FDQ8</accession>
<dbReference type="GO" id="GO:0016462">
    <property type="term" value="F:pyrophosphatase activity"/>
    <property type="evidence" value="ECO:0007669"/>
    <property type="project" value="TreeGrafter"/>
</dbReference>
<dbReference type="AlphaFoldDB" id="A0A366FDQ8"/>
<dbReference type="Proteomes" id="UP000253529">
    <property type="component" value="Unassembled WGS sequence"/>
</dbReference>
<sequence length="354" mass="38193">MTDAFSSSPVLGADAKAAGTRSPPAGHAGTYAALDLGTNNCRLLVARPTADGFRVVDAFSRIVRLGEGLSRTGRLSDAAIERTLAALRVCRDKMAARGVTRARSIATEACRSAENGPAFVDKVRDELGVALEIVDRETEAHLAAAGVGDLADREAKSIVMFDIGGGSSEIIWLGGGDPGSPRRRVLAWESMRLGVVSLAETFGGVDVTDRIFADMTAYVAEALKPFVDRVADETRCDRFHLLGTSGTVTTIAGVHLNLPRYDRRAVDGLWLERDEVDAAIERVRSMSYAERAANACIGHERADLVLAGCAILQAIRAEFPAERLRIADRGLREGILSQLMRDDRVGPHRRRPFR</sequence>
<evidence type="ECO:0000313" key="2">
    <source>
        <dbReference type="EMBL" id="RBP12813.1"/>
    </source>
</evidence>
<dbReference type="InterPro" id="IPR043129">
    <property type="entry name" value="ATPase_NBD"/>
</dbReference>
<organism evidence="2 3">
    <name type="scientific">Roseiarcus fermentans</name>
    <dbReference type="NCBI Taxonomy" id="1473586"/>
    <lineage>
        <taxon>Bacteria</taxon>
        <taxon>Pseudomonadati</taxon>
        <taxon>Pseudomonadota</taxon>
        <taxon>Alphaproteobacteria</taxon>
        <taxon>Hyphomicrobiales</taxon>
        <taxon>Roseiarcaceae</taxon>
        <taxon>Roseiarcus</taxon>
    </lineage>
</organism>
<dbReference type="PANTHER" id="PTHR30005:SF0">
    <property type="entry name" value="RETROGRADE REGULATION PROTEIN 2"/>
    <property type="match status" value="1"/>
</dbReference>
<dbReference type="InterPro" id="IPR003695">
    <property type="entry name" value="Ppx_GppA_N"/>
</dbReference>
<name>A0A366FDQ8_9HYPH</name>
<dbReference type="Gene3D" id="3.30.420.40">
    <property type="match status" value="1"/>
</dbReference>
<evidence type="ECO:0000259" key="1">
    <source>
        <dbReference type="Pfam" id="PF02541"/>
    </source>
</evidence>
<dbReference type="PANTHER" id="PTHR30005">
    <property type="entry name" value="EXOPOLYPHOSPHATASE"/>
    <property type="match status" value="1"/>
</dbReference>
<dbReference type="Gene3D" id="3.30.420.150">
    <property type="entry name" value="Exopolyphosphatase. Domain 2"/>
    <property type="match status" value="1"/>
</dbReference>